<keyword evidence="3 6" id="KW-0812">Transmembrane</keyword>
<comment type="caution">
    <text evidence="8">The sequence shown here is derived from an EMBL/GenBank/DDBJ whole genome shotgun (WGS) entry which is preliminary data.</text>
</comment>
<organism evidence="8 9">
    <name type="scientific">Luteimonas deserti</name>
    <dbReference type="NCBI Taxonomy" id="2752306"/>
    <lineage>
        <taxon>Bacteria</taxon>
        <taxon>Pseudomonadati</taxon>
        <taxon>Pseudomonadota</taxon>
        <taxon>Gammaproteobacteria</taxon>
        <taxon>Lysobacterales</taxon>
        <taxon>Lysobacteraceae</taxon>
        <taxon>Luteimonas</taxon>
    </lineage>
</organism>
<dbReference type="EMBL" id="JACCJZ010000010">
    <property type="protein sequence ID" value="NYZ62072.1"/>
    <property type="molecule type" value="Genomic_DNA"/>
</dbReference>
<sequence length="234" mass="24047">MSARGMPVPAPLALRYAAWSLDAAVIALLVIALLHGFLGRALAACRNALDALTTAMAGTLPAAVEAGGSPLVLVQIWLGDGALHAAALALAGSVTGLVALPTLVFALLSLPWFAAFEGSARQATPGKRLLGLRVIDDDGMAPGPARAALRQAAGALSWLSLNIGHALAGMPPRHQALHDRIAGTRVVRIDARPVPLLARMWLALQLPAAFLLLALLMRAVDRSLGAAMDAALLG</sequence>
<dbReference type="PANTHER" id="PTHR36115">
    <property type="entry name" value="PROLINE-RICH ANTIGEN HOMOLOG-RELATED"/>
    <property type="match status" value="1"/>
</dbReference>
<evidence type="ECO:0000256" key="4">
    <source>
        <dbReference type="ARBA" id="ARBA00022989"/>
    </source>
</evidence>
<dbReference type="InterPro" id="IPR010432">
    <property type="entry name" value="RDD"/>
</dbReference>
<evidence type="ECO:0000256" key="2">
    <source>
        <dbReference type="ARBA" id="ARBA00022475"/>
    </source>
</evidence>
<keyword evidence="9" id="KW-1185">Reference proteome</keyword>
<dbReference type="AlphaFoldDB" id="A0A7Z0QQQ5"/>
<comment type="subcellular location">
    <subcellularLocation>
        <location evidence="1">Cell membrane</location>
        <topology evidence="1">Multi-pass membrane protein</topology>
    </subcellularLocation>
</comment>
<accession>A0A7Z0QQQ5</accession>
<dbReference type="RefSeq" id="WP_180544287.1">
    <property type="nucleotide sequence ID" value="NZ_JACCJZ010000010.1"/>
</dbReference>
<dbReference type="PANTHER" id="PTHR36115:SF6">
    <property type="entry name" value="PROLINE-RICH ANTIGEN HOMOLOG"/>
    <property type="match status" value="1"/>
</dbReference>
<feature type="domain" description="RDD" evidence="7">
    <location>
        <begin position="10"/>
        <end position="183"/>
    </location>
</feature>
<proteinExistence type="predicted"/>
<reference evidence="8 9" key="1">
    <citation type="submission" date="2020-07" db="EMBL/GenBank/DDBJ databases">
        <title>isolation of Luteimonas sp. SJ-16.</title>
        <authorList>
            <person name="Huang X.-X."/>
            <person name="Xu L."/>
            <person name="Sun J.-Q."/>
        </authorList>
    </citation>
    <scope>NUCLEOTIDE SEQUENCE [LARGE SCALE GENOMIC DNA]</scope>
    <source>
        <strain evidence="8 9">SJ-16</strain>
    </source>
</reference>
<evidence type="ECO:0000313" key="8">
    <source>
        <dbReference type="EMBL" id="NYZ62072.1"/>
    </source>
</evidence>
<feature type="transmembrane region" description="Helical" evidence="6">
    <location>
        <begin position="59"/>
        <end position="78"/>
    </location>
</feature>
<evidence type="ECO:0000256" key="6">
    <source>
        <dbReference type="SAM" id="Phobius"/>
    </source>
</evidence>
<evidence type="ECO:0000259" key="7">
    <source>
        <dbReference type="Pfam" id="PF06271"/>
    </source>
</evidence>
<dbReference type="Proteomes" id="UP000589896">
    <property type="component" value="Unassembled WGS sequence"/>
</dbReference>
<protein>
    <submittedName>
        <fullName evidence="8">RDD family protein</fullName>
    </submittedName>
</protein>
<gene>
    <name evidence="8" type="ORF">H0E82_04735</name>
</gene>
<keyword evidence="2" id="KW-1003">Cell membrane</keyword>
<evidence type="ECO:0000313" key="9">
    <source>
        <dbReference type="Proteomes" id="UP000589896"/>
    </source>
</evidence>
<feature type="transmembrane region" description="Helical" evidence="6">
    <location>
        <begin position="200"/>
        <end position="220"/>
    </location>
</feature>
<feature type="transmembrane region" description="Helical" evidence="6">
    <location>
        <begin position="85"/>
        <end position="108"/>
    </location>
</feature>
<evidence type="ECO:0000256" key="3">
    <source>
        <dbReference type="ARBA" id="ARBA00022692"/>
    </source>
</evidence>
<dbReference type="GO" id="GO:0005886">
    <property type="term" value="C:plasma membrane"/>
    <property type="evidence" value="ECO:0007669"/>
    <property type="project" value="UniProtKB-SubCell"/>
</dbReference>
<dbReference type="Pfam" id="PF06271">
    <property type="entry name" value="RDD"/>
    <property type="match status" value="1"/>
</dbReference>
<evidence type="ECO:0000256" key="1">
    <source>
        <dbReference type="ARBA" id="ARBA00004651"/>
    </source>
</evidence>
<dbReference type="InterPro" id="IPR051791">
    <property type="entry name" value="Pra-immunoreactive"/>
</dbReference>
<keyword evidence="4 6" id="KW-1133">Transmembrane helix</keyword>
<keyword evidence="5 6" id="KW-0472">Membrane</keyword>
<name>A0A7Z0QQQ5_9GAMM</name>
<evidence type="ECO:0000256" key="5">
    <source>
        <dbReference type="ARBA" id="ARBA00023136"/>
    </source>
</evidence>